<feature type="domain" description="HMA" evidence="12">
    <location>
        <begin position="185"/>
        <end position="251"/>
    </location>
</feature>
<evidence type="ECO:0000256" key="9">
    <source>
        <dbReference type="ARBA" id="ARBA00023136"/>
    </source>
</evidence>
<feature type="region of interest" description="Disordered" evidence="11">
    <location>
        <begin position="1"/>
        <end position="35"/>
    </location>
</feature>
<evidence type="ECO:0000259" key="12">
    <source>
        <dbReference type="PROSITE" id="PS50846"/>
    </source>
</evidence>
<dbReference type="PROSITE" id="PS00154">
    <property type="entry name" value="ATPASE_E1_E2"/>
    <property type="match status" value="1"/>
</dbReference>
<organism evidence="14">
    <name type="scientific">Micromonas pusilla (strain CCMP1545)</name>
    <name type="common">Picoplanktonic green alga</name>
    <dbReference type="NCBI Taxonomy" id="564608"/>
    <lineage>
        <taxon>Eukaryota</taxon>
        <taxon>Viridiplantae</taxon>
        <taxon>Chlorophyta</taxon>
        <taxon>Mamiellophyceae</taxon>
        <taxon>Mamiellales</taxon>
        <taxon>Mamiellaceae</taxon>
        <taxon>Micromonas</taxon>
    </lineage>
</organism>
<feature type="transmembrane region" description="Helical" evidence="10">
    <location>
        <begin position="529"/>
        <end position="558"/>
    </location>
</feature>
<evidence type="ECO:0000256" key="2">
    <source>
        <dbReference type="ARBA" id="ARBA00006024"/>
    </source>
</evidence>
<dbReference type="Pfam" id="PF00702">
    <property type="entry name" value="Hydrolase"/>
    <property type="match status" value="1"/>
</dbReference>
<feature type="region of interest" description="Disordered" evidence="11">
    <location>
        <begin position="1000"/>
        <end position="1046"/>
    </location>
</feature>
<dbReference type="GO" id="GO:0016020">
    <property type="term" value="C:membrane"/>
    <property type="evidence" value="ECO:0007669"/>
    <property type="project" value="UniProtKB-SubCell"/>
</dbReference>
<protein>
    <submittedName>
        <fullName evidence="13">P-type ATPase superfamily</fullName>
    </submittedName>
</protein>
<dbReference type="NCBIfam" id="TIGR01525">
    <property type="entry name" value="ATPase-IB_hvy"/>
    <property type="match status" value="1"/>
</dbReference>
<dbReference type="OMA" id="GHEHSHC"/>
<feature type="transmembrane region" description="Helical" evidence="10">
    <location>
        <begin position="274"/>
        <end position="295"/>
    </location>
</feature>
<evidence type="ECO:0000256" key="11">
    <source>
        <dbReference type="SAM" id="MobiDB-lite"/>
    </source>
</evidence>
<evidence type="ECO:0000256" key="1">
    <source>
        <dbReference type="ARBA" id="ARBA00004141"/>
    </source>
</evidence>
<dbReference type="InterPro" id="IPR008250">
    <property type="entry name" value="ATPase_P-typ_transduc_dom_A_sf"/>
</dbReference>
<feature type="transmembrane region" description="Helical" evidence="10">
    <location>
        <begin position="504"/>
        <end position="523"/>
    </location>
</feature>
<dbReference type="InterPro" id="IPR027256">
    <property type="entry name" value="P-typ_ATPase_IB"/>
</dbReference>
<dbReference type="SUPFAM" id="SSF56784">
    <property type="entry name" value="HAD-like"/>
    <property type="match status" value="1"/>
</dbReference>
<accession>C1MIN2</accession>
<keyword evidence="4 10" id="KW-0479">Metal-binding</keyword>
<feature type="transmembrane region" description="Helical" evidence="10">
    <location>
        <begin position="301"/>
        <end position="320"/>
    </location>
</feature>
<keyword evidence="6 10" id="KW-0067">ATP-binding</keyword>
<feature type="region of interest" description="Disordered" evidence="11">
    <location>
        <begin position="135"/>
        <end position="158"/>
    </location>
</feature>
<comment type="subcellular location">
    <subcellularLocation>
        <location evidence="1">Membrane</location>
        <topology evidence="1">Multi-pass membrane protein</topology>
    </subcellularLocation>
</comment>
<dbReference type="InterPro" id="IPR051014">
    <property type="entry name" value="Cation_Transport_ATPase_IB"/>
</dbReference>
<dbReference type="SUPFAM" id="SSF81653">
    <property type="entry name" value="Calcium ATPase, transduction domain A"/>
    <property type="match status" value="1"/>
</dbReference>
<dbReference type="Proteomes" id="UP000001876">
    <property type="component" value="Unassembled WGS sequence"/>
</dbReference>
<dbReference type="SFLD" id="SFLDS00003">
    <property type="entry name" value="Haloacid_Dehalogenase"/>
    <property type="match status" value="1"/>
</dbReference>
<sequence>MRDDDRGGLLVPPDSTPSSGGYVDSNTPRKRKRITTYPRDDPGWLAPFNALVFKYPTAMFLLAMFLLAAAPALMDHGAVDVTRAKLGSTDGGVGAGRYMPLVREKEARAGADETTTTTAAEAEAARPRPLVFAAADDDRGGDLSEKSSLLGEKNKRSSSDDFASHLEAIHVAVRDEHAGGDEPSSHARLKVLGICCPSEVPLIHGILDKRPGVRAVKVIVPTKTVLVEHAPSVASAASIVDALNRARLQASIANVVGDGRDYGGKKSKCADVPLPPWTILIACALLLVSLLHYAGDEGDDIYHLRWLALVAVAIGSPPIVRKAIASLRNGVVDINTLMMCAVAGACALQEFGEAAAVVALFGISEWLEDRAMGRASSAMGAVLALRPERATRAAEPGEPVAAEDVRVGEVVLVKPGEKVPLDGVVVAGGSAVDESALTGESVPVKKTIGSKVYGGTVNQGGVLEVEVTALAGDSAVARLVRMVEEAQAQRSDVERAVETFAKHYTPIVVLAAILLATVPFAAGETSTKYVYIACVLLVVACPCALVLSTPVVAVCGLTRAARRGMLVKGSAHLERLGKLRVICVDKTGTLTEGAFALTAATLATPVTSGGGVGKPPRPALGAGALLRWACALELRASHPVASAILAGAGAAVRVAAKACDVRDFTTLPGEGASATVDGRLVEVGGPALASRRGWIDDDATLASAVASWERQGATVVWVGIDGAVAGALRCEDATRITAAGAVTRLKNLGTEVIMLTGDNEGSAQRVAAEVGIDQANVHARLSPARKMEEIVERVGALERAANARGSLRRRFAGRGTLAMVGDGVNDAPALGAADVGVAMGVAGAAAAMETADVALLTNDLSRVGEAVAIGRLCVKKIKQNIVFSIVAKAIVLVLSLMGYTGLWEAVVADVGTALVVILNGMTVLNARSTERAGEDPGMIGSGGSVAGAAAGIFFGGKDACVAKTHHAREFFPASPTLQRQRAEDESHGVVDVEMGLVAGRAHSHSHSHSHSPPKTKVFDKNTLPNPPPSPATSPTKASDPATGASS</sequence>
<dbReference type="InterPro" id="IPR059000">
    <property type="entry name" value="ATPase_P-type_domA"/>
</dbReference>
<dbReference type="RefSeq" id="XP_003055696.1">
    <property type="nucleotide sequence ID" value="XM_003055650.1"/>
</dbReference>
<evidence type="ECO:0000256" key="5">
    <source>
        <dbReference type="ARBA" id="ARBA00022741"/>
    </source>
</evidence>
<evidence type="ECO:0000256" key="3">
    <source>
        <dbReference type="ARBA" id="ARBA00022692"/>
    </source>
</evidence>
<name>C1MIN2_MICPC</name>
<dbReference type="AlphaFoldDB" id="C1MIN2"/>
<dbReference type="FunFam" id="2.70.150.10:FF:000002">
    <property type="entry name" value="Copper-transporting ATPase 1, putative"/>
    <property type="match status" value="1"/>
</dbReference>
<dbReference type="SUPFAM" id="SSF81665">
    <property type="entry name" value="Calcium ATPase, transmembrane domain M"/>
    <property type="match status" value="1"/>
</dbReference>
<dbReference type="SFLD" id="SFLDF00027">
    <property type="entry name" value="p-type_atpase"/>
    <property type="match status" value="1"/>
</dbReference>
<keyword evidence="5 10" id="KW-0547">Nucleotide-binding</keyword>
<dbReference type="Gene3D" id="3.40.1110.10">
    <property type="entry name" value="Calcium-transporting ATPase, cytoplasmic domain N"/>
    <property type="match status" value="1"/>
</dbReference>
<dbReference type="GO" id="GO:0046872">
    <property type="term" value="F:metal ion binding"/>
    <property type="evidence" value="ECO:0007669"/>
    <property type="project" value="UniProtKB-KW"/>
</dbReference>
<evidence type="ECO:0000313" key="14">
    <source>
        <dbReference type="Proteomes" id="UP000001876"/>
    </source>
</evidence>
<dbReference type="SUPFAM" id="SSF55008">
    <property type="entry name" value="HMA, heavy metal-associated domain"/>
    <property type="match status" value="1"/>
</dbReference>
<dbReference type="GeneID" id="9680718"/>
<evidence type="ECO:0000313" key="13">
    <source>
        <dbReference type="EMBL" id="EEH60948.1"/>
    </source>
</evidence>
<dbReference type="PRINTS" id="PR00119">
    <property type="entry name" value="CATATPASE"/>
</dbReference>
<evidence type="ECO:0000256" key="7">
    <source>
        <dbReference type="ARBA" id="ARBA00022967"/>
    </source>
</evidence>
<dbReference type="Gene3D" id="2.70.150.10">
    <property type="entry name" value="Calcium-transporting ATPase, cytoplasmic transduction domain A"/>
    <property type="match status" value="1"/>
</dbReference>
<keyword evidence="9 10" id="KW-0472">Membrane</keyword>
<dbReference type="GO" id="GO:0005524">
    <property type="term" value="F:ATP binding"/>
    <property type="evidence" value="ECO:0007669"/>
    <property type="project" value="UniProtKB-UniRule"/>
</dbReference>
<dbReference type="eggNOG" id="KOG0207">
    <property type="taxonomic scope" value="Eukaryota"/>
</dbReference>
<keyword evidence="7" id="KW-1278">Translocase</keyword>
<dbReference type="InterPro" id="IPR001757">
    <property type="entry name" value="P_typ_ATPase"/>
</dbReference>
<dbReference type="InterPro" id="IPR036163">
    <property type="entry name" value="HMA_dom_sf"/>
</dbReference>
<dbReference type="PANTHER" id="PTHR48085:SF5">
    <property type="entry name" value="CADMIUM_ZINC-TRANSPORTING ATPASE HMA4-RELATED"/>
    <property type="match status" value="1"/>
</dbReference>
<keyword evidence="3 10" id="KW-0812">Transmembrane</keyword>
<evidence type="ECO:0000256" key="10">
    <source>
        <dbReference type="RuleBase" id="RU362081"/>
    </source>
</evidence>
<proteinExistence type="inferred from homology"/>
<evidence type="ECO:0000256" key="4">
    <source>
        <dbReference type="ARBA" id="ARBA00022723"/>
    </source>
</evidence>
<dbReference type="SFLD" id="SFLDG00002">
    <property type="entry name" value="C1.7:_P-type_atpase_like"/>
    <property type="match status" value="1"/>
</dbReference>
<dbReference type="Pfam" id="PF00122">
    <property type="entry name" value="E1-E2_ATPase"/>
    <property type="match status" value="1"/>
</dbReference>
<evidence type="ECO:0000256" key="8">
    <source>
        <dbReference type="ARBA" id="ARBA00022989"/>
    </source>
</evidence>
<feature type="compositionally biased region" description="Basic and acidic residues" evidence="11">
    <location>
        <begin position="136"/>
        <end position="145"/>
    </location>
</feature>
<feature type="compositionally biased region" description="Low complexity" evidence="11">
    <location>
        <begin position="1032"/>
        <end position="1046"/>
    </location>
</feature>
<dbReference type="OrthoDB" id="432719at2759"/>
<dbReference type="InterPro" id="IPR023298">
    <property type="entry name" value="ATPase_P-typ_TM_dom_sf"/>
</dbReference>
<dbReference type="GO" id="GO:0019829">
    <property type="term" value="F:ATPase-coupled monoatomic cation transmembrane transporter activity"/>
    <property type="evidence" value="ECO:0007669"/>
    <property type="project" value="InterPro"/>
</dbReference>
<dbReference type="PROSITE" id="PS50846">
    <property type="entry name" value="HMA_2"/>
    <property type="match status" value="1"/>
</dbReference>
<feature type="transmembrane region" description="Helical" evidence="10">
    <location>
        <begin position="55"/>
        <end position="74"/>
    </location>
</feature>
<feature type="transmembrane region" description="Helical" evidence="10">
    <location>
        <begin position="881"/>
        <end position="899"/>
    </location>
</feature>
<comment type="similarity">
    <text evidence="2 10">Belongs to the cation transport ATPase (P-type) (TC 3.A.3) family. Type IB subfamily.</text>
</comment>
<dbReference type="PANTHER" id="PTHR48085">
    <property type="entry name" value="CADMIUM/ZINC-TRANSPORTING ATPASE HMA2-RELATED"/>
    <property type="match status" value="1"/>
</dbReference>
<gene>
    <name evidence="13" type="ORF">MICPUCDRAFT_50631</name>
</gene>
<dbReference type="GO" id="GO:0016887">
    <property type="term" value="F:ATP hydrolysis activity"/>
    <property type="evidence" value="ECO:0007669"/>
    <property type="project" value="InterPro"/>
</dbReference>
<dbReference type="EMBL" id="GG663735">
    <property type="protein sequence ID" value="EEH60948.1"/>
    <property type="molecule type" value="Genomic_DNA"/>
</dbReference>
<keyword evidence="8 10" id="KW-1133">Transmembrane helix</keyword>
<dbReference type="InterPro" id="IPR023214">
    <property type="entry name" value="HAD_sf"/>
</dbReference>
<reference evidence="13 14" key="1">
    <citation type="journal article" date="2009" name="Science">
        <title>Green evolution and dynamic adaptations revealed by genomes of the marine picoeukaryotes Micromonas.</title>
        <authorList>
            <person name="Worden A.Z."/>
            <person name="Lee J.H."/>
            <person name="Mock T."/>
            <person name="Rouze P."/>
            <person name="Simmons M.P."/>
            <person name="Aerts A.L."/>
            <person name="Allen A.E."/>
            <person name="Cuvelier M.L."/>
            <person name="Derelle E."/>
            <person name="Everett M.V."/>
            <person name="Foulon E."/>
            <person name="Grimwood J."/>
            <person name="Gundlach H."/>
            <person name="Henrissat B."/>
            <person name="Napoli C."/>
            <person name="McDonald S.M."/>
            <person name="Parker M.S."/>
            <person name="Rombauts S."/>
            <person name="Salamov A."/>
            <person name="Von Dassow P."/>
            <person name="Badger J.H."/>
            <person name="Coutinho P.M."/>
            <person name="Demir E."/>
            <person name="Dubchak I."/>
            <person name="Gentemann C."/>
            <person name="Eikrem W."/>
            <person name="Gready J.E."/>
            <person name="John U."/>
            <person name="Lanier W."/>
            <person name="Lindquist E.A."/>
            <person name="Lucas S."/>
            <person name="Mayer K.F."/>
            <person name="Moreau H."/>
            <person name="Not F."/>
            <person name="Otillar R."/>
            <person name="Panaud O."/>
            <person name="Pangilinan J."/>
            <person name="Paulsen I."/>
            <person name="Piegu B."/>
            <person name="Poliakov A."/>
            <person name="Robbens S."/>
            <person name="Schmutz J."/>
            <person name="Toulza E."/>
            <person name="Wyss T."/>
            <person name="Zelensky A."/>
            <person name="Zhou K."/>
            <person name="Armbrust E.V."/>
            <person name="Bhattacharya D."/>
            <person name="Goodenough U.W."/>
            <person name="Van de Peer Y."/>
            <person name="Grigoriev I.V."/>
        </authorList>
    </citation>
    <scope>NUCLEOTIDE SEQUENCE [LARGE SCALE GENOMIC DNA]</scope>
    <source>
        <strain evidence="13 14">CCMP1545</strain>
    </source>
</reference>
<dbReference type="PRINTS" id="PR00120">
    <property type="entry name" value="HATPASE"/>
</dbReference>
<dbReference type="Gene3D" id="3.30.70.100">
    <property type="match status" value="1"/>
</dbReference>
<dbReference type="NCBIfam" id="TIGR01494">
    <property type="entry name" value="ATPase_P-type"/>
    <property type="match status" value="2"/>
</dbReference>
<dbReference type="Gene3D" id="3.40.50.1000">
    <property type="entry name" value="HAD superfamily/HAD-like"/>
    <property type="match status" value="1"/>
</dbReference>
<evidence type="ECO:0000256" key="6">
    <source>
        <dbReference type="ARBA" id="ARBA00022840"/>
    </source>
</evidence>
<dbReference type="InterPro" id="IPR044492">
    <property type="entry name" value="P_typ_ATPase_HD_dom"/>
</dbReference>
<dbReference type="InterPro" id="IPR018303">
    <property type="entry name" value="ATPase_P-typ_P_site"/>
</dbReference>
<keyword evidence="14" id="KW-1185">Reference proteome</keyword>
<feature type="compositionally biased region" description="Basic residues" evidence="11">
    <location>
        <begin position="1001"/>
        <end position="1013"/>
    </location>
</feature>
<dbReference type="InterPro" id="IPR006121">
    <property type="entry name" value="HMA_dom"/>
</dbReference>
<dbReference type="InterPro" id="IPR023299">
    <property type="entry name" value="ATPase_P-typ_cyto_dom_N"/>
</dbReference>
<dbReference type="KEGG" id="mpp:MICPUCDRAFT_50631"/>
<dbReference type="InterPro" id="IPR036412">
    <property type="entry name" value="HAD-like_sf"/>
</dbReference>
<dbReference type="STRING" id="564608.C1MIN2"/>